<evidence type="ECO:0000313" key="4">
    <source>
        <dbReference type="Proteomes" id="UP001556653"/>
    </source>
</evidence>
<dbReference type="RefSeq" id="WP_367968069.1">
    <property type="nucleotide sequence ID" value="NZ_JBAKFJ010000002.1"/>
</dbReference>
<comment type="caution">
    <text evidence="3">The sequence shown here is derived from an EMBL/GenBank/DDBJ whole genome shotgun (WGS) entry which is preliminary data.</text>
</comment>
<dbReference type="Pfam" id="PF02604">
    <property type="entry name" value="PhdYeFM_antitox"/>
    <property type="match status" value="1"/>
</dbReference>
<dbReference type="SUPFAM" id="SSF143120">
    <property type="entry name" value="YefM-like"/>
    <property type="match status" value="1"/>
</dbReference>
<sequence>MTSEIGSYEAKTKLPALLRAVQDGHRYTITSRGVPVAALVPIEVDDEVARREAVAAMRALPQVVGIPDAELQDWINEGRR</sequence>
<name>A0ABV3SB81_9GAMM</name>
<reference evidence="3 4" key="1">
    <citation type="submission" date="2024-02" db="EMBL/GenBank/DDBJ databases">
        <title>New especies of Spiribacter isolated from saline water.</title>
        <authorList>
            <person name="Leon M.J."/>
            <person name="De La Haba R."/>
            <person name="Sanchez-Porro C."/>
            <person name="Ventosa A."/>
        </authorList>
    </citation>
    <scope>NUCLEOTIDE SEQUENCE [LARGE SCALE GENOMIC DNA]</scope>
    <source>
        <strain evidence="4">ag22IC4-227</strain>
    </source>
</reference>
<gene>
    <name evidence="3" type="ORF">V6X64_10355</name>
</gene>
<evidence type="ECO:0000256" key="1">
    <source>
        <dbReference type="ARBA" id="ARBA00009981"/>
    </source>
</evidence>
<accession>A0ABV3SB81</accession>
<dbReference type="EMBL" id="JBAKFJ010000002">
    <property type="protein sequence ID" value="MEX0387387.1"/>
    <property type="molecule type" value="Genomic_DNA"/>
</dbReference>
<comment type="similarity">
    <text evidence="1 2">Belongs to the phD/YefM antitoxin family.</text>
</comment>
<dbReference type="Proteomes" id="UP001556653">
    <property type="component" value="Unassembled WGS sequence"/>
</dbReference>
<organism evidence="3 4">
    <name type="scientific">Spiribacter onubensis</name>
    <dbReference type="NCBI Taxonomy" id="3122420"/>
    <lineage>
        <taxon>Bacteria</taxon>
        <taxon>Pseudomonadati</taxon>
        <taxon>Pseudomonadota</taxon>
        <taxon>Gammaproteobacteria</taxon>
        <taxon>Chromatiales</taxon>
        <taxon>Ectothiorhodospiraceae</taxon>
        <taxon>Spiribacter</taxon>
    </lineage>
</organism>
<evidence type="ECO:0000256" key="2">
    <source>
        <dbReference type="RuleBase" id="RU362080"/>
    </source>
</evidence>
<keyword evidence="4" id="KW-1185">Reference proteome</keyword>
<dbReference type="InterPro" id="IPR006442">
    <property type="entry name" value="Antitoxin_Phd/YefM"/>
</dbReference>
<comment type="function">
    <text evidence="2">Antitoxin component of a type II toxin-antitoxin (TA) system.</text>
</comment>
<evidence type="ECO:0000313" key="3">
    <source>
        <dbReference type="EMBL" id="MEX0387387.1"/>
    </source>
</evidence>
<dbReference type="NCBIfam" id="TIGR01552">
    <property type="entry name" value="phd_fam"/>
    <property type="match status" value="1"/>
</dbReference>
<protein>
    <recommendedName>
        <fullName evidence="2">Antitoxin</fullName>
    </recommendedName>
</protein>
<dbReference type="InterPro" id="IPR036165">
    <property type="entry name" value="YefM-like_sf"/>
</dbReference>
<proteinExistence type="inferred from homology"/>
<dbReference type="Gene3D" id="3.40.1620.10">
    <property type="entry name" value="YefM-like domain"/>
    <property type="match status" value="1"/>
</dbReference>